<comment type="caution">
    <text evidence="2">The sequence shown here is derived from an EMBL/GenBank/DDBJ whole genome shotgun (WGS) entry which is preliminary data.</text>
</comment>
<name>A0A3P1VCH8_9STRE</name>
<dbReference type="Pfam" id="PF04266">
    <property type="entry name" value="ASCH"/>
    <property type="match status" value="1"/>
</dbReference>
<keyword evidence="3" id="KW-1185">Reference proteome</keyword>
<proteinExistence type="predicted"/>
<dbReference type="InterPro" id="IPR007374">
    <property type="entry name" value="ASCH_domain"/>
</dbReference>
<dbReference type="InterPro" id="IPR009326">
    <property type="entry name" value="DUF984"/>
</dbReference>
<dbReference type="EMBL" id="RQZA01000006">
    <property type="protein sequence ID" value="RRD31095.1"/>
    <property type="molecule type" value="Genomic_DNA"/>
</dbReference>
<evidence type="ECO:0000259" key="1">
    <source>
        <dbReference type="SMART" id="SM01022"/>
    </source>
</evidence>
<protein>
    <submittedName>
        <fullName evidence="2">ASCH domain-containing protein</fullName>
    </submittedName>
</protein>
<feature type="domain" description="ASCH" evidence="1">
    <location>
        <begin position="24"/>
        <end position="144"/>
    </location>
</feature>
<evidence type="ECO:0000313" key="2">
    <source>
        <dbReference type="EMBL" id="RRD31095.1"/>
    </source>
</evidence>
<accession>A0A3P1VCH8</accession>
<dbReference type="STRING" id="1123309.GCA_000377005_01876"/>
<dbReference type="PANTHER" id="PTHR39203">
    <property type="entry name" value="CYTOPLASMIC PROTEIN-RELATED"/>
    <property type="match status" value="1"/>
</dbReference>
<sequence length="149" mass="16938">MTPQELWNEYKKSHPVTEDEPDAWAFGAEPDLLADLVVRGIKTATASAYDEHLYYKEPLGKVGEKSIVLDSHGNAICIIETTRIRVVPFKEVSAAHAYLEGEGDRSLIYWRQVHEELFTKWLADIGITFTPDSQVVLEEFQVIYKPSEV</sequence>
<dbReference type="AlphaFoldDB" id="A0A3P1VCH8"/>
<dbReference type="SMART" id="SM01022">
    <property type="entry name" value="ASCH"/>
    <property type="match status" value="1"/>
</dbReference>
<dbReference type="PANTHER" id="PTHR39203:SF1">
    <property type="entry name" value="CYTOPLASMIC PROTEIN"/>
    <property type="match status" value="1"/>
</dbReference>
<dbReference type="PIRSF" id="PIRSF021320">
    <property type="entry name" value="DUF984"/>
    <property type="match status" value="1"/>
</dbReference>
<gene>
    <name evidence="2" type="ORF">EII38_07400</name>
</gene>
<dbReference type="SUPFAM" id="SSF88697">
    <property type="entry name" value="PUA domain-like"/>
    <property type="match status" value="1"/>
</dbReference>
<organism evidence="2 3">
    <name type="scientific">Streptococcus minor</name>
    <dbReference type="NCBI Taxonomy" id="229549"/>
    <lineage>
        <taxon>Bacteria</taxon>
        <taxon>Bacillati</taxon>
        <taxon>Bacillota</taxon>
        <taxon>Bacilli</taxon>
        <taxon>Lactobacillales</taxon>
        <taxon>Streptococcaceae</taxon>
        <taxon>Streptococcus</taxon>
    </lineage>
</organism>
<dbReference type="InterPro" id="IPR015947">
    <property type="entry name" value="PUA-like_sf"/>
</dbReference>
<dbReference type="Gene3D" id="3.10.400.10">
    <property type="entry name" value="Sulfate adenylyltransferase"/>
    <property type="match status" value="1"/>
</dbReference>
<dbReference type="CDD" id="cd06553">
    <property type="entry name" value="ASCH_Ef3133_like"/>
    <property type="match status" value="1"/>
</dbReference>
<dbReference type="Proteomes" id="UP000281771">
    <property type="component" value="Unassembled WGS sequence"/>
</dbReference>
<reference evidence="2 3" key="1">
    <citation type="submission" date="2018-11" db="EMBL/GenBank/DDBJ databases">
        <title>Genomes From Bacteria Associated with the Canine Oral Cavity: a Test Case for Automated Genome-Based Taxonomic Assignment.</title>
        <authorList>
            <person name="Coil D.A."/>
            <person name="Jospin G."/>
            <person name="Darling A.E."/>
            <person name="Wallis C."/>
            <person name="Davis I.J."/>
            <person name="Harris S."/>
            <person name="Eisen J.A."/>
            <person name="Holcombe L.J."/>
            <person name="O'Flynn C."/>
        </authorList>
    </citation>
    <scope>NUCLEOTIDE SEQUENCE [LARGE SCALE GENOMIC DNA]</scope>
    <source>
        <strain evidence="2 3">OH4621_COT-116</strain>
    </source>
</reference>
<evidence type="ECO:0000313" key="3">
    <source>
        <dbReference type="Proteomes" id="UP000281771"/>
    </source>
</evidence>
<dbReference type="RefSeq" id="WP_124777362.1">
    <property type="nucleotide sequence ID" value="NZ_RQZA01000006.1"/>
</dbReference>